<reference evidence="7" key="1">
    <citation type="journal article" date="2014" name="Int. J. Syst. Evol. Microbiol.">
        <title>Complete genome sequence of Corynebacterium casei LMG S-19264T (=DSM 44701T), isolated from a smear-ripened cheese.</title>
        <authorList>
            <consortium name="US DOE Joint Genome Institute (JGI-PGF)"/>
            <person name="Walter F."/>
            <person name="Albersmeier A."/>
            <person name="Kalinowski J."/>
            <person name="Ruckert C."/>
        </authorList>
    </citation>
    <scope>NUCLEOTIDE SEQUENCE</scope>
    <source>
        <strain evidence="7">CGMCC 1.12181</strain>
    </source>
</reference>
<evidence type="ECO:0000259" key="6">
    <source>
        <dbReference type="Pfam" id="PF00082"/>
    </source>
</evidence>
<dbReference type="CDD" id="cd07496">
    <property type="entry name" value="Peptidases_S8_13"/>
    <property type="match status" value="1"/>
</dbReference>
<keyword evidence="3" id="KW-0378">Hydrolase</keyword>
<comment type="caution">
    <text evidence="7">The sequence shown here is derived from an EMBL/GenBank/DDBJ whole genome shotgun (WGS) entry which is preliminary data.</text>
</comment>
<proteinExistence type="inferred from homology"/>
<evidence type="ECO:0000256" key="5">
    <source>
        <dbReference type="PROSITE-ProRule" id="PRU01240"/>
    </source>
</evidence>
<evidence type="ECO:0000313" key="7">
    <source>
        <dbReference type="EMBL" id="GGF84541.1"/>
    </source>
</evidence>
<dbReference type="InterPro" id="IPR036852">
    <property type="entry name" value="Peptidase_S8/S53_dom_sf"/>
</dbReference>
<evidence type="ECO:0000313" key="8">
    <source>
        <dbReference type="Proteomes" id="UP000605253"/>
    </source>
</evidence>
<dbReference type="PANTHER" id="PTHR43806">
    <property type="entry name" value="PEPTIDASE S8"/>
    <property type="match status" value="1"/>
</dbReference>
<dbReference type="InterPro" id="IPR050131">
    <property type="entry name" value="Peptidase_S8_subtilisin-like"/>
</dbReference>
<evidence type="ECO:0000256" key="1">
    <source>
        <dbReference type="ARBA" id="ARBA00011073"/>
    </source>
</evidence>
<gene>
    <name evidence="7" type="ORF">GCM10011365_01880</name>
</gene>
<evidence type="ECO:0000256" key="2">
    <source>
        <dbReference type="ARBA" id="ARBA00022670"/>
    </source>
</evidence>
<dbReference type="InterPro" id="IPR023828">
    <property type="entry name" value="Peptidase_S8_Ser-AS"/>
</dbReference>
<dbReference type="Pfam" id="PF00082">
    <property type="entry name" value="Peptidase_S8"/>
    <property type="match status" value="1"/>
</dbReference>
<dbReference type="SUPFAM" id="SSF52743">
    <property type="entry name" value="Subtilisin-like"/>
    <property type="match status" value="1"/>
</dbReference>
<dbReference type="PRINTS" id="PR00723">
    <property type="entry name" value="SUBTILISIN"/>
</dbReference>
<dbReference type="PROSITE" id="PS00138">
    <property type="entry name" value="SUBTILASE_SER"/>
    <property type="match status" value="1"/>
</dbReference>
<dbReference type="AlphaFoldDB" id="A0A917CCX1"/>
<dbReference type="PROSITE" id="PS00137">
    <property type="entry name" value="SUBTILASE_HIS"/>
    <property type="match status" value="1"/>
</dbReference>
<accession>A0A917CCX1</accession>
<dbReference type="InterPro" id="IPR034176">
    <property type="entry name" value="Peptidases_S8_13"/>
</dbReference>
<keyword evidence="4" id="KW-0720">Serine protease</keyword>
<evidence type="ECO:0000256" key="4">
    <source>
        <dbReference type="ARBA" id="ARBA00022825"/>
    </source>
</evidence>
<dbReference type="GO" id="GO:0004252">
    <property type="term" value="F:serine-type endopeptidase activity"/>
    <property type="evidence" value="ECO:0007669"/>
    <property type="project" value="InterPro"/>
</dbReference>
<protein>
    <recommendedName>
        <fullName evidence="6">Peptidase S8/S53 domain-containing protein</fullName>
    </recommendedName>
</protein>
<dbReference type="InterPro" id="IPR015500">
    <property type="entry name" value="Peptidase_S8_subtilisin-rel"/>
</dbReference>
<organism evidence="7 8">
    <name type="scientific">Marinicella pacifica</name>
    <dbReference type="NCBI Taxonomy" id="1171543"/>
    <lineage>
        <taxon>Bacteria</taxon>
        <taxon>Pseudomonadati</taxon>
        <taxon>Pseudomonadota</taxon>
        <taxon>Gammaproteobacteria</taxon>
        <taxon>Lysobacterales</taxon>
        <taxon>Marinicellaceae</taxon>
        <taxon>Marinicella</taxon>
    </lineage>
</organism>
<dbReference type="InterPro" id="IPR000209">
    <property type="entry name" value="Peptidase_S8/S53_dom"/>
</dbReference>
<dbReference type="GO" id="GO:0006508">
    <property type="term" value="P:proteolysis"/>
    <property type="evidence" value="ECO:0007669"/>
    <property type="project" value="UniProtKB-KW"/>
</dbReference>
<dbReference type="EMBL" id="BMEO01000001">
    <property type="protein sequence ID" value="GGF84541.1"/>
    <property type="molecule type" value="Genomic_DNA"/>
</dbReference>
<comment type="caution">
    <text evidence="5">Lacks conserved residue(s) required for the propagation of feature annotation.</text>
</comment>
<dbReference type="PROSITE" id="PS51892">
    <property type="entry name" value="SUBTILASE"/>
    <property type="match status" value="1"/>
</dbReference>
<dbReference type="PANTHER" id="PTHR43806:SF11">
    <property type="entry name" value="CEREVISIN-RELATED"/>
    <property type="match status" value="1"/>
</dbReference>
<keyword evidence="2" id="KW-0645">Protease</keyword>
<reference evidence="7" key="2">
    <citation type="submission" date="2020-09" db="EMBL/GenBank/DDBJ databases">
        <authorList>
            <person name="Sun Q."/>
            <person name="Zhou Y."/>
        </authorList>
    </citation>
    <scope>NUCLEOTIDE SEQUENCE</scope>
    <source>
        <strain evidence="7">CGMCC 1.12181</strain>
    </source>
</reference>
<sequence length="338" mass="34854">MANVVNEYDMINDLFTANDGDLRDGNAQDPGDAVNANECGYPHNARDSSWHGTHVGGTVAAVSNNAMGVTGVAWNVGLIPVRVLGKCGGWSSDIADGIRWAAGLNVPGVPNNLLPADVINMSLGSSSPGACGNTYQTAIDAAFNAGTTIVTSAGNSNDNANYQPGNCNNVISVAASANDGARAYYSNFGATVDITAPGGDGCNPINDNYPSSLADCEGGIWDVTRMVLSTHNAGTSIPAADNYNWLQGTSMSSPHVAGLVALIKSVNPNLSPAEVEQIIKNTAEPFATVPDHQCDTNLCGAGYANATAALQHTLVTLGPDLIFSNGFESDIIFKNGFE</sequence>
<dbReference type="Gene3D" id="3.40.50.200">
    <property type="entry name" value="Peptidase S8/S53 domain"/>
    <property type="match status" value="1"/>
</dbReference>
<keyword evidence="8" id="KW-1185">Reference proteome</keyword>
<feature type="domain" description="Peptidase S8/S53" evidence="6">
    <location>
        <begin position="29"/>
        <end position="288"/>
    </location>
</feature>
<comment type="similarity">
    <text evidence="1 5">Belongs to the peptidase S8 family.</text>
</comment>
<evidence type="ECO:0000256" key="3">
    <source>
        <dbReference type="ARBA" id="ARBA00022801"/>
    </source>
</evidence>
<dbReference type="Proteomes" id="UP000605253">
    <property type="component" value="Unassembled WGS sequence"/>
</dbReference>
<dbReference type="InterPro" id="IPR022398">
    <property type="entry name" value="Peptidase_S8_His-AS"/>
</dbReference>
<name>A0A917CCX1_9GAMM</name>